<dbReference type="SUPFAM" id="SSF50182">
    <property type="entry name" value="Sm-like ribonucleoproteins"/>
    <property type="match status" value="1"/>
</dbReference>
<protein>
    <recommendedName>
        <fullName evidence="3">LSM domain-containing protein</fullName>
    </recommendedName>
</protein>
<dbReference type="EMBL" id="LKCM01000132">
    <property type="protein sequence ID" value="KPQ43695.1"/>
    <property type="molecule type" value="Genomic_DNA"/>
</dbReference>
<proteinExistence type="predicted"/>
<dbReference type="Proteomes" id="UP000050360">
    <property type="component" value="Unassembled WGS sequence"/>
</dbReference>
<comment type="caution">
    <text evidence="1">The sequence shown here is derived from an EMBL/GenBank/DDBJ whole genome shotgun (WGS) entry which is preliminary data.</text>
</comment>
<evidence type="ECO:0000313" key="2">
    <source>
        <dbReference type="Proteomes" id="UP000050360"/>
    </source>
</evidence>
<gene>
    <name evidence="1" type="ORF">MPEBLZ_01715</name>
</gene>
<evidence type="ECO:0008006" key="3">
    <source>
        <dbReference type="Google" id="ProtNLM"/>
    </source>
</evidence>
<sequence length="78" mass="9033">MAEKEIIRNEKLQQSEYLSDLINKIVVCETFSGKTITGVLTEYSKYELILIETKDIKSKKPKKIVVFKHGVVSIREME</sequence>
<dbReference type="Gene3D" id="2.30.30.100">
    <property type="match status" value="1"/>
</dbReference>
<dbReference type="InterPro" id="IPR010920">
    <property type="entry name" value="LSM_dom_sf"/>
</dbReference>
<reference evidence="1 2" key="1">
    <citation type="submission" date="2015-09" db="EMBL/GenBank/DDBJ databases">
        <title>A metagenomics-based metabolic model of nitrate-dependent anaerobic oxidation of methane by Methanoperedens-like archaea.</title>
        <authorList>
            <person name="Arshad A."/>
            <person name="Speth D.R."/>
            <person name="De Graaf R.M."/>
            <person name="Op Den Camp H.J."/>
            <person name="Jetten M.S."/>
            <person name="Welte C.U."/>
        </authorList>
    </citation>
    <scope>NUCLEOTIDE SEQUENCE [LARGE SCALE GENOMIC DNA]</scope>
</reference>
<evidence type="ECO:0000313" key="1">
    <source>
        <dbReference type="EMBL" id="KPQ43695.1"/>
    </source>
</evidence>
<dbReference type="AlphaFoldDB" id="A0A0P8AAP8"/>
<name>A0A0P8AAP8_9EURY</name>
<accession>A0A0P8AAP8</accession>
<organism evidence="1 2">
    <name type="scientific">Candidatus Methanoperedens nitratireducens</name>
    <dbReference type="NCBI Taxonomy" id="1392998"/>
    <lineage>
        <taxon>Archaea</taxon>
        <taxon>Methanobacteriati</taxon>
        <taxon>Methanobacteriota</taxon>
        <taxon>Stenosarchaea group</taxon>
        <taxon>Methanomicrobia</taxon>
        <taxon>Methanosarcinales</taxon>
        <taxon>ANME-2 cluster</taxon>
        <taxon>Candidatus Methanoperedentaceae</taxon>
        <taxon>Candidatus Methanoperedens</taxon>
    </lineage>
</organism>